<sequence length="232" mass="27077">MQSEWFTEIPDDLEENWFVKFCPQGFRILLIAQNHTTVCYNQQGRVILKIKTNFPGGGGSDSNGVTILDCIYNKCIKTVFVLDCLFWNAMSMLESEVNFRFFWLKTKFEENPGFAKCLKYNFKLLDYVPAQRPLIQDHMFSVAHIEDHNIPYDGVVFYHKESHYIFGYTPLVGWLASFMLPEKLQIDVGPENLARKPKDYCNMETYLESLRNKKRRSRGKHSVGAESEMDVQ</sequence>
<evidence type="ECO:0000256" key="9">
    <source>
        <dbReference type="ARBA" id="ARBA00023242"/>
    </source>
</evidence>
<dbReference type="Pfam" id="PF21974">
    <property type="entry name" value="SPN1_m3Gcap_bd"/>
    <property type="match status" value="1"/>
</dbReference>
<evidence type="ECO:0000256" key="4">
    <source>
        <dbReference type="ARBA" id="ARBA00007540"/>
    </source>
</evidence>
<dbReference type="InterPro" id="IPR017336">
    <property type="entry name" value="Snurportin-1"/>
</dbReference>
<evidence type="ECO:0000256" key="8">
    <source>
        <dbReference type="ARBA" id="ARBA00022884"/>
    </source>
</evidence>
<keyword evidence="13" id="KW-1185">Reference proteome</keyword>
<dbReference type="GO" id="GO:0005737">
    <property type="term" value="C:cytoplasm"/>
    <property type="evidence" value="ECO:0007669"/>
    <property type="project" value="UniProtKB-SubCell"/>
</dbReference>
<accession>A0AAV8Y2H6</accession>
<reference evidence="12" key="1">
    <citation type="journal article" date="2023" name="Insect Mol. Biol.">
        <title>Genome sequencing provides insights into the evolution of gene families encoding plant cell wall-degrading enzymes in longhorned beetles.</title>
        <authorList>
            <person name="Shin N.R."/>
            <person name="Okamura Y."/>
            <person name="Kirsch R."/>
            <person name="Pauchet Y."/>
        </authorList>
    </citation>
    <scope>NUCLEOTIDE SEQUENCE</scope>
    <source>
        <tissue evidence="12">Midgut</tissue>
    </source>
</reference>
<dbReference type="SUPFAM" id="SSF56091">
    <property type="entry name" value="DNA ligase/mRNA capping enzyme, catalytic domain"/>
    <property type="match status" value="1"/>
</dbReference>
<evidence type="ECO:0000256" key="2">
    <source>
        <dbReference type="ARBA" id="ARBA00004123"/>
    </source>
</evidence>
<evidence type="ECO:0000256" key="6">
    <source>
        <dbReference type="ARBA" id="ARBA00022448"/>
    </source>
</evidence>
<gene>
    <name evidence="12" type="ORF">NQ318_013164</name>
</gene>
<keyword evidence="6" id="KW-0813">Transport</keyword>
<comment type="function">
    <text evidence="1">Functions as an U snRNP-specific nuclear import adapter. Involved in the trimethylguanosine (m3G)-cap-dependent nuclear import of U snRNPs. Binds specifically to the terminal m3G-cap U snRNAs.</text>
</comment>
<evidence type="ECO:0000259" key="11">
    <source>
        <dbReference type="Pfam" id="PF21974"/>
    </source>
</evidence>
<dbReference type="CDD" id="cd09232">
    <property type="entry name" value="Snurportin-1_C"/>
    <property type="match status" value="1"/>
</dbReference>
<dbReference type="PANTHER" id="PTHR13403">
    <property type="entry name" value="SNURPORTIN1 RNUT1 PROTEIN RNA, U TRANSPORTER 1"/>
    <property type="match status" value="1"/>
</dbReference>
<dbReference type="GO" id="GO:0005634">
    <property type="term" value="C:nucleus"/>
    <property type="evidence" value="ECO:0007669"/>
    <property type="project" value="UniProtKB-SubCell"/>
</dbReference>
<evidence type="ECO:0000256" key="1">
    <source>
        <dbReference type="ARBA" id="ARBA00003975"/>
    </source>
</evidence>
<evidence type="ECO:0000256" key="5">
    <source>
        <dbReference type="ARBA" id="ARBA00016034"/>
    </source>
</evidence>
<protein>
    <recommendedName>
        <fullName evidence="5">Snurportin-1</fullName>
    </recommendedName>
</protein>
<evidence type="ECO:0000256" key="10">
    <source>
        <dbReference type="SAM" id="MobiDB-lite"/>
    </source>
</evidence>
<keyword evidence="8" id="KW-0694">RNA-binding</keyword>
<feature type="compositionally biased region" description="Basic residues" evidence="10">
    <location>
        <begin position="212"/>
        <end position="221"/>
    </location>
</feature>
<dbReference type="Gene3D" id="3.30.470.30">
    <property type="entry name" value="DNA ligase/mRNA capping enzyme"/>
    <property type="match status" value="1"/>
</dbReference>
<organism evidence="12 13">
    <name type="scientific">Aromia moschata</name>
    <dbReference type="NCBI Taxonomy" id="1265417"/>
    <lineage>
        <taxon>Eukaryota</taxon>
        <taxon>Metazoa</taxon>
        <taxon>Ecdysozoa</taxon>
        <taxon>Arthropoda</taxon>
        <taxon>Hexapoda</taxon>
        <taxon>Insecta</taxon>
        <taxon>Pterygota</taxon>
        <taxon>Neoptera</taxon>
        <taxon>Endopterygota</taxon>
        <taxon>Coleoptera</taxon>
        <taxon>Polyphaga</taxon>
        <taxon>Cucujiformia</taxon>
        <taxon>Chrysomeloidea</taxon>
        <taxon>Cerambycidae</taxon>
        <taxon>Cerambycinae</taxon>
        <taxon>Callichromatini</taxon>
        <taxon>Aromia</taxon>
    </lineage>
</organism>
<evidence type="ECO:0000256" key="7">
    <source>
        <dbReference type="ARBA" id="ARBA00022490"/>
    </source>
</evidence>
<dbReference type="AlphaFoldDB" id="A0AAV8Y2H6"/>
<comment type="similarity">
    <text evidence="4">Belongs to the snurportin family.</text>
</comment>
<keyword evidence="7" id="KW-0963">Cytoplasm</keyword>
<dbReference type="GO" id="GO:0061015">
    <property type="term" value="P:snRNA import into nucleus"/>
    <property type="evidence" value="ECO:0007669"/>
    <property type="project" value="InterPro"/>
</dbReference>
<evidence type="ECO:0000313" key="12">
    <source>
        <dbReference type="EMBL" id="KAJ8944827.1"/>
    </source>
</evidence>
<dbReference type="PANTHER" id="PTHR13403:SF6">
    <property type="entry name" value="SNURPORTIN-1"/>
    <property type="match status" value="1"/>
</dbReference>
<dbReference type="Proteomes" id="UP001162162">
    <property type="component" value="Unassembled WGS sequence"/>
</dbReference>
<feature type="domain" description="Snurportin-1 m3G cap-binding" evidence="11">
    <location>
        <begin position="1"/>
        <end position="175"/>
    </location>
</feature>
<dbReference type="GO" id="GO:0003723">
    <property type="term" value="F:RNA binding"/>
    <property type="evidence" value="ECO:0007669"/>
    <property type="project" value="UniProtKB-KW"/>
</dbReference>
<dbReference type="InterPro" id="IPR047857">
    <property type="entry name" value="Snurportin1_C"/>
</dbReference>
<comment type="caution">
    <text evidence="12">The sequence shown here is derived from an EMBL/GenBank/DDBJ whole genome shotgun (WGS) entry which is preliminary data.</text>
</comment>
<name>A0AAV8Y2H6_9CUCU</name>
<feature type="region of interest" description="Disordered" evidence="10">
    <location>
        <begin position="212"/>
        <end position="232"/>
    </location>
</feature>
<dbReference type="EMBL" id="JAPWTK010000238">
    <property type="protein sequence ID" value="KAJ8944827.1"/>
    <property type="molecule type" value="Genomic_DNA"/>
</dbReference>
<evidence type="ECO:0000256" key="3">
    <source>
        <dbReference type="ARBA" id="ARBA00004496"/>
    </source>
</evidence>
<comment type="subcellular location">
    <subcellularLocation>
        <location evidence="3">Cytoplasm</location>
    </subcellularLocation>
    <subcellularLocation>
        <location evidence="2">Nucleus</location>
    </subcellularLocation>
</comment>
<evidence type="ECO:0000313" key="13">
    <source>
        <dbReference type="Proteomes" id="UP001162162"/>
    </source>
</evidence>
<proteinExistence type="inferred from homology"/>
<keyword evidence="9" id="KW-0539">Nucleus</keyword>